<keyword evidence="2" id="KW-1185">Reference proteome</keyword>
<evidence type="ECO:0000313" key="1">
    <source>
        <dbReference type="EMBL" id="GIY53263.1"/>
    </source>
</evidence>
<gene>
    <name evidence="1" type="ORF">CDAR_84141</name>
</gene>
<sequence>MLQDMCSVFGSRCHGNGMQKSEWLKEKQKFLFIPDFLLEKASMKRHVFCLRLPLSWQRDAEEQMVGGETKILFIPDFLFVKASGKGLLEPLIGEQYSESQ</sequence>
<comment type="caution">
    <text evidence="1">The sequence shown here is derived from an EMBL/GenBank/DDBJ whole genome shotgun (WGS) entry which is preliminary data.</text>
</comment>
<reference evidence="1 2" key="1">
    <citation type="submission" date="2021-06" db="EMBL/GenBank/DDBJ databases">
        <title>Caerostris darwini draft genome.</title>
        <authorList>
            <person name="Kono N."/>
            <person name="Arakawa K."/>
        </authorList>
    </citation>
    <scope>NUCLEOTIDE SEQUENCE [LARGE SCALE GENOMIC DNA]</scope>
</reference>
<protein>
    <submittedName>
        <fullName evidence="1">Uncharacterized protein</fullName>
    </submittedName>
</protein>
<organism evidence="1 2">
    <name type="scientific">Caerostris darwini</name>
    <dbReference type="NCBI Taxonomy" id="1538125"/>
    <lineage>
        <taxon>Eukaryota</taxon>
        <taxon>Metazoa</taxon>
        <taxon>Ecdysozoa</taxon>
        <taxon>Arthropoda</taxon>
        <taxon>Chelicerata</taxon>
        <taxon>Arachnida</taxon>
        <taxon>Araneae</taxon>
        <taxon>Araneomorphae</taxon>
        <taxon>Entelegynae</taxon>
        <taxon>Araneoidea</taxon>
        <taxon>Araneidae</taxon>
        <taxon>Caerostris</taxon>
    </lineage>
</organism>
<evidence type="ECO:0000313" key="2">
    <source>
        <dbReference type="Proteomes" id="UP001054837"/>
    </source>
</evidence>
<dbReference type="Proteomes" id="UP001054837">
    <property type="component" value="Unassembled WGS sequence"/>
</dbReference>
<accession>A0AAV4U6A1</accession>
<name>A0AAV4U6A1_9ARAC</name>
<dbReference type="EMBL" id="BPLQ01010744">
    <property type="protein sequence ID" value="GIY53263.1"/>
    <property type="molecule type" value="Genomic_DNA"/>
</dbReference>
<dbReference type="AlphaFoldDB" id="A0AAV4U6A1"/>
<proteinExistence type="predicted"/>